<sequence>MTQHTPQQADLVDLVKKLSPQDGDILQLPAASNRELGEQLAEAIQIANPGVKCMVICGDLRRLTVSDMNDAGWYRA</sequence>
<proteinExistence type="predicted"/>
<dbReference type="KEGG" id="pden:F1C79_22165"/>
<dbReference type="EMBL" id="CP043626">
    <property type="protein sequence ID" value="QEY74093.1"/>
    <property type="molecule type" value="Genomic_DNA"/>
</dbReference>
<evidence type="ECO:0000313" key="1">
    <source>
        <dbReference type="EMBL" id="QEY74093.1"/>
    </source>
</evidence>
<keyword evidence="2" id="KW-1185">Reference proteome</keyword>
<organism evidence="1 2">
    <name type="scientific">Pseudomonas denitrificans</name>
    <dbReference type="NCBI Taxonomy" id="43306"/>
    <lineage>
        <taxon>Bacteria</taxon>
        <taxon>Pseudomonadati</taxon>
        <taxon>Pseudomonadota</taxon>
        <taxon>Gammaproteobacteria</taxon>
        <taxon>Pseudomonadales</taxon>
        <taxon>Pseudomonadaceae</taxon>
        <taxon>Halopseudomonas</taxon>
    </lineage>
</organism>
<dbReference type="RefSeq" id="WP_151188607.1">
    <property type="nucleotide sequence ID" value="NZ_CP043626.1"/>
</dbReference>
<dbReference type="OrthoDB" id="6933143at2"/>
<gene>
    <name evidence="1" type="ORF">F1C79_22165</name>
</gene>
<dbReference type="Proteomes" id="UP000326659">
    <property type="component" value="Chromosome"/>
</dbReference>
<dbReference type="AlphaFoldDB" id="A0A9X7R621"/>
<name>A0A9X7R621_PSEDE</name>
<accession>A0A9X7R621</accession>
<protein>
    <submittedName>
        <fullName evidence="1">Uncharacterized protein</fullName>
    </submittedName>
</protein>
<evidence type="ECO:0000313" key="2">
    <source>
        <dbReference type="Proteomes" id="UP000326659"/>
    </source>
</evidence>
<reference evidence="1 2" key="1">
    <citation type="submission" date="2019-09" db="EMBL/GenBank/DDBJ databases">
        <title>Prosopis cineraria nodule microbiome.</title>
        <authorList>
            <person name="Chaluvadi S.R."/>
            <person name="Ali R."/>
            <person name="Wang X."/>
        </authorList>
    </citation>
    <scope>NUCLEOTIDE SEQUENCE [LARGE SCALE GENOMIC DNA]</scope>
    <source>
        <strain evidence="1 2">BG1</strain>
    </source>
</reference>